<evidence type="ECO:0000256" key="3">
    <source>
        <dbReference type="ARBA" id="ARBA00022448"/>
    </source>
</evidence>
<evidence type="ECO:0000256" key="9">
    <source>
        <dbReference type="SAM" id="Phobius"/>
    </source>
</evidence>
<protein>
    <submittedName>
        <fullName evidence="10">Uncharacterized protein</fullName>
    </submittedName>
</protein>
<dbReference type="EMBL" id="JABANM010032515">
    <property type="protein sequence ID" value="KAF4702794.1"/>
    <property type="molecule type" value="Genomic_DNA"/>
</dbReference>
<dbReference type="GO" id="GO:0006865">
    <property type="term" value="P:amino acid transport"/>
    <property type="evidence" value="ECO:0007669"/>
    <property type="project" value="UniProtKB-KW"/>
</dbReference>
<proteinExistence type="inferred from homology"/>
<dbReference type="Pfam" id="PF03820">
    <property type="entry name" value="SFXNs"/>
    <property type="match status" value="1"/>
</dbReference>
<organism evidence="10 11">
    <name type="scientific">Perkinsus olseni</name>
    <name type="common">Perkinsus atlanticus</name>
    <dbReference type="NCBI Taxonomy" id="32597"/>
    <lineage>
        <taxon>Eukaryota</taxon>
        <taxon>Sar</taxon>
        <taxon>Alveolata</taxon>
        <taxon>Perkinsozoa</taxon>
        <taxon>Perkinsea</taxon>
        <taxon>Perkinsida</taxon>
        <taxon>Perkinsidae</taxon>
        <taxon>Perkinsus</taxon>
    </lineage>
</organism>
<dbReference type="GO" id="GO:0015075">
    <property type="term" value="F:monoatomic ion transmembrane transporter activity"/>
    <property type="evidence" value="ECO:0007669"/>
    <property type="project" value="InterPro"/>
</dbReference>
<evidence type="ECO:0000256" key="8">
    <source>
        <dbReference type="ARBA" id="ARBA00023136"/>
    </source>
</evidence>
<evidence type="ECO:0000313" key="11">
    <source>
        <dbReference type="Proteomes" id="UP000574390"/>
    </source>
</evidence>
<comment type="similarity">
    <text evidence="2">Belongs to the sideroflexin family.</text>
</comment>
<gene>
    <name evidence="10" type="ORF">FOZ62_027503</name>
</gene>
<keyword evidence="7" id="KW-0496">Mitochondrion</keyword>
<evidence type="ECO:0000313" key="10">
    <source>
        <dbReference type="EMBL" id="KAF4702794.1"/>
    </source>
</evidence>
<evidence type="ECO:0000256" key="5">
    <source>
        <dbReference type="ARBA" id="ARBA00022970"/>
    </source>
</evidence>
<keyword evidence="6 9" id="KW-1133">Transmembrane helix</keyword>
<dbReference type="GO" id="GO:0031966">
    <property type="term" value="C:mitochondrial membrane"/>
    <property type="evidence" value="ECO:0007669"/>
    <property type="project" value="UniProtKB-SubCell"/>
</dbReference>
<keyword evidence="8 9" id="KW-0472">Membrane</keyword>
<evidence type="ECO:0000256" key="2">
    <source>
        <dbReference type="ARBA" id="ARBA00005974"/>
    </source>
</evidence>
<dbReference type="Proteomes" id="UP000574390">
    <property type="component" value="Unassembled WGS sequence"/>
</dbReference>
<reference evidence="10 11" key="1">
    <citation type="submission" date="2020-04" db="EMBL/GenBank/DDBJ databases">
        <title>Perkinsus olseni comparative genomics.</title>
        <authorList>
            <person name="Bogema D.R."/>
        </authorList>
    </citation>
    <scope>NUCLEOTIDE SEQUENCE [LARGE SCALE GENOMIC DNA]</scope>
    <source>
        <strain evidence="10">ATCC PRA-205</strain>
    </source>
</reference>
<feature type="non-terminal residue" evidence="10">
    <location>
        <position position="1"/>
    </location>
</feature>
<feature type="transmembrane region" description="Helical" evidence="9">
    <location>
        <begin position="41"/>
        <end position="60"/>
    </location>
</feature>
<keyword evidence="4 9" id="KW-0812">Transmembrane</keyword>
<accession>A0A7J6Q2P8</accession>
<comment type="subcellular location">
    <subcellularLocation>
        <location evidence="1">Mitochondrion membrane</location>
        <topology evidence="1">Multi-pass membrane protein</topology>
    </subcellularLocation>
</comment>
<comment type="caution">
    <text evidence="10">The sequence shown here is derived from an EMBL/GenBank/DDBJ whole genome shotgun (WGS) entry which is preliminary data.</text>
</comment>
<evidence type="ECO:0000256" key="4">
    <source>
        <dbReference type="ARBA" id="ARBA00022692"/>
    </source>
</evidence>
<evidence type="ECO:0000256" key="6">
    <source>
        <dbReference type="ARBA" id="ARBA00022989"/>
    </source>
</evidence>
<feature type="transmembrane region" description="Helical" evidence="9">
    <location>
        <begin position="81"/>
        <end position="105"/>
    </location>
</feature>
<keyword evidence="3" id="KW-0813">Transport</keyword>
<evidence type="ECO:0000256" key="1">
    <source>
        <dbReference type="ARBA" id="ARBA00004225"/>
    </source>
</evidence>
<sequence>RTLMLPIPLLVLPSSLKKFIVEAMWFGDLRRHRRGAVSLEAFLVILSLSFALPACVALYPQKMEVSCSLQSFQSSISKYRFHIYSWLNKAILSCCFVNILCMLTFTLHPLQSFHS</sequence>
<dbReference type="AlphaFoldDB" id="A0A7J6Q2P8"/>
<dbReference type="InterPro" id="IPR004686">
    <property type="entry name" value="Mtc"/>
</dbReference>
<keyword evidence="5" id="KW-0029">Amino-acid transport</keyword>
<name>A0A7J6Q2P8_PEROL</name>
<evidence type="ECO:0000256" key="7">
    <source>
        <dbReference type="ARBA" id="ARBA00023128"/>
    </source>
</evidence>